<accession>A0A0H4WYY5</accession>
<dbReference type="Proteomes" id="UP000009026">
    <property type="component" value="Chromosome"/>
</dbReference>
<reference evidence="2 3" key="1">
    <citation type="journal article" date="2016" name="PLoS ONE">
        <title>Complete Genome Sequence and Comparative Genomics of a Novel Myxobacterium Myxococcus hansupus.</title>
        <authorList>
            <person name="Sharma G."/>
            <person name="Narwani T."/>
            <person name="Subramanian S."/>
        </authorList>
    </citation>
    <scope>NUCLEOTIDE SEQUENCE [LARGE SCALE GENOMIC DNA]</scope>
    <source>
        <strain evidence="3">mixupus</strain>
    </source>
</reference>
<dbReference type="EMBL" id="CP012109">
    <property type="protein sequence ID" value="AKQ68004.1"/>
    <property type="molecule type" value="Genomic_DNA"/>
</dbReference>
<feature type="region of interest" description="Disordered" evidence="1">
    <location>
        <begin position="1"/>
        <end position="47"/>
    </location>
</feature>
<organism evidence="2 3">
    <name type="scientific">Pseudomyxococcus hansupus</name>
    <dbReference type="NCBI Taxonomy" id="1297742"/>
    <lineage>
        <taxon>Bacteria</taxon>
        <taxon>Pseudomonadati</taxon>
        <taxon>Myxococcota</taxon>
        <taxon>Myxococcia</taxon>
        <taxon>Myxococcales</taxon>
        <taxon>Cystobacterineae</taxon>
        <taxon>Myxococcaceae</taxon>
        <taxon>Pseudomyxococcus</taxon>
    </lineage>
</organism>
<dbReference type="AlphaFoldDB" id="A0A0H4WYY5"/>
<protein>
    <submittedName>
        <fullName evidence="2">Uncharacterized protein</fullName>
    </submittedName>
</protein>
<name>A0A0H4WYY5_9BACT</name>
<evidence type="ECO:0000313" key="2">
    <source>
        <dbReference type="EMBL" id="AKQ68004.1"/>
    </source>
</evidence>
<evidence type="ECO:0000256" key="1">
    <source>
        <dbReference type="SAM" id="MobiDB-lite"/>
    </source>
</evidence>
<sequence>MPRTHRGTRGRAGLATRGEDRYEREEQPREPATHQAGIYRSASRSTS</sequence>
<dbReference type="KEGG" id="mym:A176_004916"/>
<feature type="compositionally biased region" description="Basic and acidic residues" evidence="1">
    <location>
        <begin position="17"/>
        <end position="32"/>
    </location>
</feature>
<gene>
    <name evidence="2" type="ORF">A176_004916</name>
</gene>
<proteinExistence type="predicted"/>
<evidence type="ECO:0000313" key="3">
    <source>
        <dbReference type="Proteomes" id="UP000009026"/>
    </source>
</evidence>
<keyword evidence="3" id="KW-1185">Reference proteome</keyword>